<keyword evidence="5" id="KW-0804">Transcription</keyword>
<feature type="transmembrane region" description="Helical" evidence="8">
    <location>
        <begin position="17"/>
        <end position="36"/>
    </location>
</feature>
<dbReference type="GO" id="GO:0005634">
    <property type="term" value="C:nucleus"/>
    <property type="evidence" value="ECO:0007669"/>
    <property type="project" value="UniProtKB-SubCell"/>
</dbReference>
<comment type="subcellular location">
    <subcellularLocation>
        <location evidence="1">Nucleus</location>
    </subcellularLocation>
</comment>
<organism evidence="10 11">
    <name type="scientific">Acrobeloides nanus</name>
    <dbReference type="NCBI Taxonomy" id="290746"/>
    <lineage>
        <taxon>Eukaryota</taxon>
        <taxon>Metazoa</taxon>
        <taxon>Ecdysozoa</taxon>
        <taxon>Nematoda</taxon>
        <taxon>Chromadorea</taxon>
        <taxon>Rhabditida</taxon>
        <taxon>Tylenchina</taxon>
        <taxon>Cephalobomorpha</taxon>
        <taxon>Cephaloboidea</taxon>
        <taxon>Cephalobidae</taxon>
        <taxon>Acrobeloides</taxon>
    </lineage>
</organism>
<keyword evidence="8" id="KW-1133">Transmembrane helix</keyword>
<dbReference type="CDD" id="cd14695">
    <property type="entry name" value="bZIP_HLF"/>
    <property type="match status" value="1"/>
</dbReference>
<feature type="domain" description="BZIP" evidence="9">
    <location>
        <begin position="49"/>
        <end position="112"/>
    </location>
</feature>
<dbReference type="GO" id="GO:0000978">
    <property type="term" value="F:RNA polymerase II cis-regulatory region sequence-specific DNA binding"/>
    <property type="evidence" value="ECO:0007669"/>
    <property type="project" value="TreeGrafter"/>
</dbReference>
<dbReference type="GO" id="GO:0000981">
    <property type="term" value="F:DNA-binding transcription factor activity, RNA polymerase II-specific"/>
    <property type="evidence" value="ECO:0007669"/>
    <property type="project" value="TreeGrafter"/>
</dbReference>
<keyword evidence="3" id="KW-0805">Transcription regulation</keyword>
<evidence type="ECO:0000256" key="5">
    <source>
        <dbReference type="ARBA" id="ARBA00023163"/>
    </source>
</evidence>
<keyword evidence="6" id="KW-0539">Nucleus</keyword>
<dbReference type="Proteomes" id="UP000887540">
    <property type="component" value="Unplaced"/>
</dbReference>
<dbReference type="InterPro" id="IPR004827">
    <property type="entry name" value="bZIP"/>
</dbReference>
<evidence type="ECO:0000256" key="8">
    <source>
        <dbReference type="SAM" id="Phobius"/>
    </source>
</evidence>
<proteinExistence type="inferred from homology"/>
<keyword evidence="8" id="KW-0812">Transmembrane</keyword>
<evidence type="ECO:0000256" key="3">
    <source>
        <dbReference type="ARBA" id="ARBA00023015"/>
    </source>
</evidence>
<dbReference type="PANTHER" id="PTHR11988:SF56">
    <property type="entry name" value="TRANSCRIPTION FACTOR CES-2"/>
    <property type="match status" value="1"/>
</dbReference>
<dbReference type="PANTHER" id="PTHR11988">
    <property type="entry name" value="THYROTROPH EMBRYONIC FACTOR RELATED"/>
    <property type="match status" value="1"/>
</dbReference>
<accession>A0A914CQ18</accession>
<feature type="region of interest" description="Disordered" evidence="7">
    <location>
        <begin position="128"/>
        <end position="149"/>
    </location>
</feature>
<name>A0A914CQ18_9BILA</name>
<dbReference type="SUPFAM" id="SSF57959">
    <property type="entry name" value="Leucine zipper domain"/>
    <property type="match status" value="1"/>
</dbReference>
<protein>
    <submittedName>
        <fullName evidence="11">BZIP domain-containing protein</fullName>
    </submittedName>
</protein>
<dbReference type="Pfam" id="PF07716">
    <property type="entry name" value="bZIP_2"/>
    <property type="match status" value="1"/>
</dbReference>
<keyword evidence="10" id="KW-1185">Reference proteome</keyword>
<dbReference type="FunFam" id="1.20.5.170:FF:000025">
    <property type="entry name" value="nuclear factor interleukin-3-regulated protein-like"/>
    <property type="match status" value="1"/>
</dbReference>
<dbReference type="PROSITE" id="PS50217">
    <property type="entry name" value="BZIP"/>
    <property type="match status" value="1"/>
</dbReference>
<evidence type="ECO:0000256" key="2">
    <source>
        <dbReference type="ARBA" id="ARBA00006079"/>
    </source>
</evidence>
<evidence type="ECO:0000313" key="11">
    <source>
        <dbReference type="WBParaSite" id="ACRNAN_scaffold1263.g21382.t1"/>
    </source>
</evidence>
<evidence type="ECO:0000313" key="10">
    <source>
        <dbReference type="Proteomes" id="UP000887540"/>
    </source>
</evidence>
<dbReference type="InterPro" id="IPR046347">
    <property type="entry name" value="bZIP_sf"/>
</dbReference>
<evidence type="ECO:0000259" key="9">
    <source>
        <dbReference type="PROSITE" id="PS50217"/>
    </source>
</evidence>
<evidence type="ECO:0000256" key="1">
    <source>
        <dbReference type="ARBA" id="ARBA00004123"/>
    </source>
</evidence>
<comment type="similarity">
    <text evidence="2">Belongs to the bZIP family. NFIL3 subfamily.</text>
</comment>
<sequence length="149" mass="16849">MQQSPIRAGCPLVQLDLGWPVGLFVTTFVLLCLGPLREHINPILFVRLDDAYFERRKKNNDAAKRSRDARRQKEEHTAARAQYLEQENIQLHSQIALLKGEIAKLQMLLLTHSTNPSAVMAQLQIKTDSTGHEMSPIEPKSVDSTNHVN</sequence>
<reference evidence="11" key="1">
    <citation type="submission" date="2022-11" db="UniProtKB">
        <authorList>
            <consortium name="WormBaseParasite"/>
        </authorList>
    </citation>
    <scope>IDENTIFICATION</scope>
</reference>
<evidence type="ECO:0000256" key="4">
    <source>
        <dbReference type="ARBA" id="ARBA00023125"/>
    </source>
</evidence>
<keyword evidence="8" id="KW-0472">Membrane</keyword>
<dbReference type="AlphaFoldDB" id="A0A914CQ18"/>
<dbReference type="WBParaSite" id="ACRNAN_scaffold1263.g21382.t1">
    <property type="protein sequence ID" value="ACRNAN_scaffold1263.g21382.t1"/>
    <property type="gene ID" value="ACRNAN_scaffold1263.g21382"/>
</dbReference>
<dbReference type="Gene3D" id="1.20.5.170">
    <property type="match status" value="1"/>
</dbReference>
<evidence type="ECO:0000256" key="7">
    <source>
        <dbReference type="SAM" id="MobiDB-lite"/>
    </source>
</evidence>
<evidence type="ECO:0000256" key="6">
    <source>
        <dbReference type="ARBA" id="ARBA00023242"/>
    </source>
</evidence>
<keyword evidence="4" id="KW-0238">DNA-binding</keyword>
<dbReference type="InterPro" id="IPR040223">
    <property type="entry name" value="PAR_bZIP"/>
</dbReference>
<dbReference type="SMART" id="SM00338">
    <property type="entry name" value="BRLZ"/>
    <property type="match status" value="1"/>
</dbReference>